<sequence>MLVAAAEFYHFLQNFFFLILVYGSVNLEHVAKRNQNTTVNIEVAISEIIIPIPCEQGFIEITPLQKRKMFLYYLQHFL</sequence>
<organism evidence="2 3">
    <name type="scientific">Glossina brevipalpis</name>
    <dbReference type="NCBI Taxonomy" id="37001"/>
    <lineage>
        <taxon>Eukaryota</taxon>
        <taxon>Metazoa</taxon>
        <taxon>Ecdysozoa</taxon>
        <taxon>Arthropoda</taxon>
        <taxon>Hexapoda</taxon>
        <taxon>Insecta</taxon>
        <taxon>Pterygota</taxon>
        <taxon>Neoptera</taxon>
        <taxon>Endopterygota</taxon>
        <taxon>Diptera</taxon>
        <taxon>Brachycera</taxon>
        <taxon>Muscomorpha</taxon>
        <taxon>Hippoboscoidea</taxon>
        <taxon>Glossinidae</taxon>
        <taxon>Glossina</taxon>
    </lineage>
</organism>
<keyword evidence="1" id="KW-1133">Transmembrane helix</keyword>
<proteinExistence type="predicted"/>
<evidence type="ECO:0000256" key="1">
    <source>
        <dbReference type="SAM" id="Phobius"/>
    </source>
</evidence>
<keyword evidence="1" id="KW-0472">Membrane</keyword>
<reference evidence="2" key="2">
    <citation type="submission" date="2020-05" db="UniProtKB">
        <authorList>
            <consortium name="EnsemblMetazoa"/>
        </authorList>
    </citation>
    <scope>IDENTIFICATION</scope>
    <source>
        <strain evidence="2">IAEA</strain>
    </source>
</reference>
<name>A0A1A9X337_9MUSC</name>
<evidence type="ECO:0000313" key="3">
    <source>
        <dbReference type="Proteomes" id="UP000091820"/>
    </source>
</evidence>
<protein>
    <submittedName>
        <fullName evidence="2">Uncharacterized protein</fullName>
    </submittedName>
</protein>
<dbReference type="VEuPathDB" id="VectorBase:GBRI042543"/>
<accession>A0A1A9X337</accession>
<evidence type="ECO:0000313" key="2">
    <source>
        <dbReference type="EnsemblMetazoa" id="GBRI042543-PA"/>
    </source>
</evidence>
<feature type="transmembrane region" description="Helical" evidence="1">
    <location>
        <begin position="6"/>
        <end position="25"/>
    </location>
</feature>
<dbReference type="AlphaFoldDB" id="A0A1A9X337"/>
<dbReference type="EnsemblMetazoa" id="GBRI042543-RA">
    <property type="protein sequence ID" value="GBRI042543-PA"/>
    <property type="gene ID" value="GBRI042543"/>
</dbReference>
<reference evidence="3" key="1">
    <citation type="submission" date="2014-03" db="EMBL/GenBank/DDBJ databases">
        <authorList>
            <person name="Aksoy S."/>
            <person name="Warren W."/>
            <person name="Wilson R.K."/>
        </authorList>
    </citation>
    <scope>NUCLEOTIDE SEQUENCE [LARGE SCALE GENOMIC DNA]</scope>
    <source>
        <strain evidence="3">IAEA</strain>
    </source>
</reference>
<keyword evidence="3" id="KW-1185">Reference proteome</keyword>
<dbReference type="Proteomes" id="UP000091820">
    <property type="component" value="Unassembled WGS sequence"/>
</dbReference>
<keyword evidence="1" id="KW-0812">Transmembrane</keyword>